<proteinExistence type="predicted"/>
<sequence>MGFVHTGFLLQPAHQFGFVFFLDELQHDGILSGLVKRQPCFAKVFIFGQDGTGGVAFKFLAFGVFKVELHRTA</sequence>
<evidence type="ECO:0000313" key="1">
    <source>
        <dbReference type="EMBL" id="OIQ64043.1"/>
    </source>
</evidence>
<name>A0A1J5PFL0_9ZZZZ</name>
<dbReference type="AlphaFoldDB" id="A0A1J5PFL0"/>
<protein>
    <submittedName>
        <fullName evidence="1">Uncharacterized protein</fullName>
    </submittedName>
</protein>
<dbReference type="EMBL" id="MLJW01008468">
    <property type="protein sequence ID" value="OIQ64043.1"/>
    <property type="molecule type" value="Genomic_DNA"/>
</dbReference>
<accession>A0A1J5PFL0</accession>
<reference evidence="1" key="1">
    <citation type="submission" date="2016-10" db="EMBL/GenBank/DDBJ databases">
        <title>Sequence of Gallionella enrichment culture.</title>
        <authorList>
            <person name="Poehlein A."/>
            <person name="Muehling M."/>
            <person name="Daniel R."/>
        </authorList>
    </citation>
    <scope>NUCLEOTIDE SEQUENCE</scope>
</reference>
<comment type="caution">
    <text evidence="1">The sequence shown here is derived from an EMBL/GenBank/DDBJ whole genome shotgun (WGS) entry which is preliminary data.</text>
</comment>
<gene>
    <name evidence="1" type="ORF">GALL_544100</name>
</gene>
<organism evidence="1">
    <name type="scientific">mine drainage metagenome</name>
    <dbReference type="NCBI Taxonomy" id="410659"/>
    <lineage>
        <taxon>unclassified sequences</taxon>
        <taxon>metagenomes</taxon>
        <taxon>ecological metagenomes</taxon>
    </lineage>
</organism>